<dbReference type="GO" id="GO:0005886">
    <property type="term" value="C:plasma membrane"/>
    <property type="evidence" value="ECO:0007669"/>
    <property type="project" value="UniProtKB-SubCell"/>
</dbReference>
<name>A0A3N0CQB5_9ACTN</name>
<protein>
    <submittedName>
        <fullName evidence="8">PspC domain-containing protein</fullName>
    </submittedName>
</protein>
<comment type="subcellular location">
    <subcellularLocation>
        <location evidence="1">Cell membrane</location>
        <topology evidence="1">Single-pass membrane protein</topology>
    </subcellularLocation>
</comment>
<keyword evidence="5 6" id="KW-0472">Membrane</keyword>
<dbReference type="EMBL" id="RJSE01000003">
    <property type="protein sequence ID" value="RNL65539.1"/>
    <property type="molecule type" value="Genomic_DNA"/>
</dbReference>
<dbReference type="Pfam" id="PF04024">
    <property type="entry name" value="PspC"/>
    <property type="match status" value="1"/>
</dbReference>
<feature type="transmembrane region" description="Helical" evidence="6">
    <location>
        <begin position="29"/>
        <end position="53"/>
    </location>
</feature>
<evidence type="ECO:0000256" key="2">
    <source>
        <dbReference type="ARBA" id="ARBA00022475"/>
    </source>
</evidence>
<evidence type="ECO:0000313" key="9">
    <source>
        <dbReference type="Proteomes" id="UP000267128"/>
    </source>
</evidence>
<keyword evidence="2" id="KW-1003">Cell membrane</keyword>
<comment type="caution">
    <text evidence="8">The sequence shown here is derived from an EMBL/GenBank/DDBJ whole genome shotgun (WGS) entry which is preliminary data.</text>
</comment>
<sequence length="56" mass="5748">MRSNDDKMVAGVCGGLGRYLGVDPTLVRVGAVVALVIGFPATIVAYAVAWAIMPQG</sequence>
<dbReference type="Proteomes" id="UP000267128">
    <property type="component" value="Unassembled WGS sequence"/>
</dbReference>
<evidence type="ECO:0000256" key="4">
    <source>
        <dbReference type="ARBA" id="ARBA00022989"/>
    </source>
</evidence>
<organism evidence="8 9">
    <name type="scientific">Nocardioides marmoriginsengisoli</name>
    <dbReference type="NCBI Taxonomy" id="661483"/>
    <lineage>
        <taxon>Bacteria</taxon>
        <taxon>Bacillati</taxon>
        <taxon>Actinomycetota</taxon>
        <taxon>Actinomycetes</taxon>
        <taxon>Propionibacteriales</taxon>
        <taxon>Nocardioidaceae</taxon>
        <taxon>Nocardioides</taxon>
    </lineage>
</organism>
<dbReference type="InterPro" id="IPR007168">
    <property type="entry name" value="Phageshock_PspC_N"/>
</dbReference>
<reference evidence="8 9" key="1">
    <citation type="submission" date="2018-11" db="EMBL/GenBank/DDBJ databases">
        <authorList>
            <person name="Li F."/>
        </authorList>
    </citation>
    <scope>NUCLEOTIDE SEQUENCE [LARGE SCALE GENOMIC DNA]</scope>
    <source>
        <strain evidence="8 9">Gsoil 097</strain>
    </source>
</reference>
<dbReference type="OrthoDB" id="7359894at2"/>
<dbReference type="InterPro" id="IPR052027">
    <property type="entry name" value="PspC"/>
</dbReference>
<evidence type="ECO:0000259" key="7">
    <source>
        <dbReference type="Pfam" id="PF04024"/>
    </source>
</evidence>
<dbReference type="PANTHER" id="PTHR33885:SF3">
    <property type="entry name" value="PHAGE SHOCK PROTEIN C"/>
    <property type="match status" value="1"/>
</dbReference>
<feature type="domain" description="Phage shock protein PspC N-terminal" evidence="7">
    <location>
        <begin position="1"/>
        <end position="55"/>
    </location>
</feature>
<keyword evidence="3 6" id="KW-0812">Transmembrane</keyword>
<evidence type="ECO:0000256" key="1">
    <source>
        <dbReference type="ARBA" id="ARBA00004162"/>
    </source>
</evidence>
<proteinExistence type="predicted"/>
<keyword evidence="9" id="KW-1185">Reference proteome</keyword>
<dbReference type="PANTHER" id="PTHR33885">
    <property type="entry name" value="PHAGE SHOCK PROTEIN C"/>
    <property type="match status" value="1"/>
</dbReference>
<keyword evidence="4 6" id="KW-1133">Transmembrane helix</keyword>
<gene>
    <name evidence="8" type="ORF">EFK50_05735</name>
</gene>
<evidence type="ECO:0000256" key="3">
    <source>
        <dbReference type="ARBA" id="ARBA00022692"/>
    </source>
</evidence>
<dbReference type="AlphaFoldDB" id="A0A3N0CQB5"/>
<evidence type="ECO:0000256" key="5">
    <source>
        <dbReference type="ARBA" id="ARBA00023136"/>
    </source>
</evidence>
<evidence type="ECO:0000256" key="6">
    <source>
        <dbReference type="SAM" id="Phobius"/>
    </source>
</evidence>
<accession>A0A3N0CQB5</accession>
<evidence type="ECO:0000313" key="8">
    <source>
        <dbReference type="EMBL" id="RNL65539.1"/>
    </source>
</evidence>